<name>A0A7J7GSS9_CAMSI</name>
<accession>A0A7J7GSS9</accession>
<dbReference type="Proteomes" id="UP000593564">
    <property type="component" value="Unassembled WGS sequence"/>
</dbReference>
<comment type="caution">
    <text evidence="1">The sequence shown here is derived from an EMBL/GenBank/DDBJ whole genome shotgun (WGS) entry which is preliminary data.</text>
</comment>
<protein>
    <submittedName>
        <fullName evidence="1">Uncharacterized protein</fullName>
    </submittedName>
</protein>
<gene>
    <name evidence="1" type="ORF">HYC85_020208</name>
</gene>
<dbReference type="EMBL" id="JACBKZ010000009">
    <property type="protein sequence ID" value="KAF5942566.1"/>
    <property type="molecule type" value="Genomic_DNA"/>
</dbReference>
<reference evidence="2" key="1">
    <citation type="journal article" date="2020" name="Nat. Commun.">
        <title>Genome assembly of wild tea tree DASZ reveals pedigree and selection history of tea varieties.</title>
        <authorList>
            <person name="Zhang W."/>
            <person name="Zhang Y."/>
            <person name="Qiu H."/>
            <person name="Guo Y."/>
            <person name="Wan H."/>
            <person name="Zhang X."/>
            <person name="Scossa F."/>
            <person name="Alseekh S."/>
            <person name="Zhang Q."/>
            <person name="Wang P."/>
            <person name="Xu L."/>
            <person name="Schmidt M.H."/>
            <person name="Jia X."/>
            <person name="Li D."/>
            <person name="Zhu A."/>
            <person name="Guo F."/>
            <person name="Chen W."/>
            <person name="Ni D."/>
            <person name="Usadel B."/>
            <person name="Fernie A.R."/>
            <person name="Wen W."/>
        </authorList>
    </citation>
    <scope>NUCLEOTIDE SEQUENCE [LARGE SCALE GENOMIC DNA]</scope>
    <source>
        <strain evidence="2">cv. G240</strain>
    </source>
</reference>
<proteinExistence type="predicted"/>
<keyword evidence="2" id="KW-1185">Reference proteome</keyword>
<reference evidence="1 2" key="2">
    <citation type="submission" date="2020-07" db="EMBL/GenBank/DDBJ databases">
        <title>Genome assembly of wild tea tree DASZ reveals pedigree and selection history of tea varieties.</title>
        <authorList>
            <person name="Zhang W."/>
        </authorList>
    </citation>
    <scope>NUCLEOTIDE SEQUENCE [LARGE SCALE GENOMIC DNA]</scope>
    <source>
        <strain evidence="2">cv. G240</strain>
        <tissue evidence="1">Leaf</tissue>
    </source>
</reference>
<dbReference type="AlphaFoldDB" id="A0A7J7GSS9"/>
<sequence>MEYCGQKFFIITITCRLGFNSKYVEYPKEDEINLQEIVQECDKPMEQESA</sequence>
<evidence type="ECO:0000313" key="2">
    <source>
        <dbReference type="Proteomes" id="UP000593564"/>
    </source>
</evidence>
<organism evidence="1 2">
    <name type="scientific">Camellia sinensis</name>
    <name type="common">Tea plant</name>
    <name type="synonym">Thea sinensis</name>
    <dbReference type="NCBI Taxonomy" id="4442"/>
    <lineage>
        <taxon>Eukaryota</taxon>
        <taxon>Viridiplantae</taxon>
        <taxon>Streptophyta</taxon>
        <taxon>Embryophyta</taxon>
        <taxon>Tracheophyta</taxon>
        <taxon>Spermatophyta</taxon>
        <taxon>Magnoliopsida</taxon>
        <taxon>eudicotyledons</taxon>
        <taxon>Gunneridae</taxon>
        <taxon>Pentapetalae</taxon>
        <taxon>asterids</taxon>
        <taxon>Ericales</taxon>
        <taxon>Theaceae</taxon>
        <taxon>Camellia</taxon>
    </lineage>
</organism>
<evidence type="ECO:0000313" key="1">
    <source>
        <dbReference type="EMBL" id="KAF5942566.1"/>
    </source>
</evidence>